<evidence type="ECO:0000313" key="2">
    <source>
        <dbReference type="Proteomes" id="UP000250321"/>
    </source>
</evidence>
<dbReference type="PANTHER" id="PTHR36968:SF8">
    <property type="entry name" value="HOMEOBOX-DDT DOMAIN PROTEIN RLT3 ISOFORM X1"/>
    <property type="match status" value="1"/>
</dbReference>
<dbReference type="OrthoDB" id="1748094at2759"/>
<dbReference type="AlphaFoldDB" id="A0A314XG42"/>
<protein>
    <submittedName>
        <fullName evidence="1">Uncharacterized protein</fullName>
    </submittedName>
</protein>
<keyword evidence="2" id="KW-1185">Reference proteome</keyword>
<name>A0A314XG42_PRUYE</name>
<dbReference type="EMBL" id="PJQY01002587">
    <property type="protein sequence ID" value="PQP92352.1"/>
    <property type="molecule type" value="Genomic_DNA"/>
</dbReference>
<dbReference type="InterPro" id="IPR044977">
    <property type="entry name" value="RLT1-3"/>
</dbReference>
<dbReference type="PANTHER" id="PTHR36968">
    <property type="entry name" value="HOMEOBOX-DDT DOMAIN PROTEIN RLT2"/>
    <property type="match status" value="1"/>
</dbReference>
<organism evidence="1 2">
    <name type="scientific">Prunus yedoensis var. nudiflora</name>
    <dbReference type="NCBI Taxonomy" id="2094558"/>
    <lineage>
        <taxon>Eukaryota</taxon>
        <taxon>Viridiplantae</taxon>
        <taxon>Streptophyta</taxon>
        <taxon>Embryophyta</taxon>
        <taxon>Tracheophyta</taxon>
        <taxon>Spermatophyta</taxon>
        <taxon>Magnoliopsida</taxon>
        <taxon>eudicotyledons</taxon>
        <taxon>Gunneridae</taxon>
        <taxon>Pentapetalae</taxon>
        <taxon>rosids</taxon>
        <taxon>fabids</taxon>
        <taxon>Rosales</taxon>
        <taxon>Rosaceae</taxon>
        <taxon>Amygdaloideae</taxon>
        <taxon>Amygdaleae</taxon>
        <taxon>Prunus</taxon>
    </lineage>
</organism>
<proteinExistence type="predicted"/>
<accession>A0A314XG42</accession>
<dbReference type="Proteomes" id="UP000250321">
    <property type="component" value="Unassembled WGS sequence"/>
</dbReference>
<gene>
    <name evidence="1" type="ORF">Pyn_30140</name>
</gene>
<dbReference type="STRING" id="2094558.A0A314XG42"/>
<sequence>MGFANMCIVKTINSEKKIATTKINRDGYEIRYKNRGNISSKEERFSNIHFAFGCKVESNNENQTLPSEEKCELALEGAGSQEHSDKIAMLVDDEELELRELQGRPNALGCSNHFTTNGDHACSLCKDLLAKFPPNSVTMKQPFCMQPWDSSPEIVKKLFKKLASEKMCSVKAL</sequence>
<comment type="caution">
    <text evidence="1">The sequence shown here is derived from an EMBL/GenBank/DDBJ whole genome shotgun (WGS) entry which is preliminary data.</text>
</comment>
<dbReference type="GO" id="GO:0006357">
    <property type="term" value="P:regulation of transcription by RNA polymerase II"/>
    <property type="evidence" value="ECO:0007669"/>
    <property type="project" value="InterPro"/>
</dbReference>
<reference evidence="1 2" key="1">
    <citation type="submission" date="2018-02" db="EMBL/GenBank/DDBJ databases">
        <title>Draft genome of wild Prunus yedoensis var. nudiflora.</title>
        <authorList>
            <person name="Baek S."/>
            <person name="Kim J.-H."/>
            <person name="Choi K."/>
            <person name="Kim G.-B."/>
            <person name="Cho A."/>
            <person name="Jang H."/>
            <person name="Shin C.-H."/>
            <person name="Yu H.-J."/>
            <person name="Mun J.-H."/>
        </authorList>
    </citation>
    <scope>NUCLEOTIDE SEQUENCE [LARGE SCALE GENOMIC DNA]</scope>
    <source>
        <strain evidence="2">cv. Jeju island</strain>
        <tissue evidence="1">Leaf</tissue>
    </source>
</reference>
<evidence type="ECO:0000313" key="1">
    <source>
        <dbReference type="EMBL" id="PQP92352.1"/>
    </source>
</evidence>